<dbReference type="InterPro" id="IPR005766">
    <property type="entry name" value="P5_carboxy_syn"/>
</dbReference>
<dbReference type="EC" id="2.7.2.11" evidence="16"/>
<dbReference type="EC" id="1.2.1.41" evidence="16"/>
<dbReference type="SUPFAM" id="SSF53720">
    <property type="entry name" value="ALDH-like"/>
    <property type="match status" value="1"/>
</dbReference>
<comment type="catalytic activity">
    <reaction evidence="14 16">
        <text>L-glutamate 5-semialdehyde + phosphate + NADP(+) = L-glutamyl 5-phosphate + NADPH + H(+)</text>
        <dbReference type="Rhea" id="RHEA:19541"/>
        <dbReference type="ChEBI" id="CHEBI:15378"/>
        <dbReference type="ChEBI" id="CHEBI:43474"/>
        <dbReference type="ChEBI" id="CHEBI:57783"/>
        <dbReference type="ChEBI" id="CHEBI:58066"/>
        <dbReference type="ChEBI" id="CHEBI:58274"/>
        <dbReference type="ChEBI" id="CHEBI:58349"/>
        <dbReference type="EC" id="1.2.1.41"/>
    </reaction>
</comment>
<evidence type="ECO:0000256" key="6">
    <source>
        <dbReference type="ARBA" id="ARBA00022650"/>
    </source>
</evidence>
<dbReference type="CDD" id="cd07079">
    <property type="entry name" value="ALDH_F18-19_ProA-GPR"/>
    <property type="match status" value="1"/>
</dbReference>
<comment type="similarity">
    <text evidence="4 16">In the N-terminal section; belongs to the glutamate 5-kinase family.</text>
</comment>
<dbReference type="PANTHER" id="PTHR11063">
    <property type="entry name" value="GLUTAMATE SEMIALDEHYDE DEHYDROGENASE"/>
    <property type="match status" value="1"/>
</dbReference>
<dbReference type="InterPro" id="IPR001057">
    <property type="entry name" value="Glu/AcGlu_kinase"/>
</dbReference>
<comment type="catalytic activity">
    <reaction evidence="15 16">
        <text>L-glutamate + ATP = L-glutamyl 5-phosphate + ADP</text>
        <dbReference type="Rhea" id="RHEA:14877"/>
        <dbReference type="ChEBI" id="CHEBI:29985"/>
        <dbReference type="ChEBI" id="CHEBI:30616"/>
        <dbReference type="ChEBI" id="CHEBI:58274"/>
        <dbReference type="ChEBI" id="CHEBI:456216"/>
        <dbReference type="EC" id="2.7.2.11"/>
    </reaction>
</comment>
<dbReference type="InterPro" id="IPR001048">
    <property type="entry name" value="Asp/Glu/Uridylate_kinase"/>
</dbReference>
<proteinExistence type="inferred from homology"/>
<gene>
    <name evidence="19" type="primary">LOC106814311</name>
</gene>
<dbReference type="SUPFAM" id="SSF53633">
    <property type="entry name" value="Carbamate kinase-like"/>
    <property type="match status" value="1"/>
</dbReference>
<dbReference type="Gene3D" id="3.40.605.10">
    <property type="entry name" value="Aldehyde Dehydrogenase, Chain A, domain 1"/>
    <property type="match status" value="2"/>
</dbReference>
<evidence type="ECO:0000256" key="15">
    <source>
        <dbReference type="ARBA" id="ARBA00049141"/>
    </source>
</evidence>
<keyword evidence="7 16" id="KW-0808">Transferase</keyword>
<dbReference type="PROSITE" id="PS00902">
    <property type="entry name" value="GLUTAMATE_5_KINASE"/>
    <property type="match status" value="1"/>
</dbReference>
<organism evidence="18 19">
    <name type="scientific">Priapulus caudatus</name>
    <name type="common">Priapulid worm</name>
    <dbReference type="NCBI Taxonomy" id="37621"/>
    <lineage>
        <taxon>Eukaryota</taxon>
        <taxon>Metazoa</taxon>
        <taxon>Ecdysozoa</taxon>
        <taxon>Scalidophora</taxon>
        <taxon>Priapulida</taxon>
        <taxon>Priapulimorpha</taxon>
        <taxon>Priapulimorphida</taxon>
        <taxon>Priapulidae</taxon>
        <taxon>Priapulus</taxon>
    </lineage>
</organism>
<protein>
    <recommendedName>
        <fullName evidence="16">Delta-1-pyrroline-5-carboxylate synthase</fullName>
    </recommendedName>
    <domain>
        <recommendedName>
            <fullName evidence="16">Glutamate 5-kinase</fullName>
            <shortName evidence="16">GK</shortName>
            <ecNumber evidence="16">2.7.2.11</ecNumber>
        </recommendedName>
        <alternativeName>
            <fullName evidence="16">Gamma-glutamyl kinase</fullName>
        </alternativeName>
    </domain>
    <domain>
        <recommendedName>
            <fullName evidence="16">Gamma-glutamyl phosphate reductase</fullName>
            <shortName evidence="16">GPR</shortName>
            <ecNumber evidence="16">1.2.1.41</ecNumber>
        </recommendedName>
        <alternativeName>
            <fullName evidence="16">Glutamate-5-semialdehyde dehydrogenase</fullName>
        </alternativeName>
        <alternativeName>
            <fullName evidence="16">Glutamyl-gamma-semialdehyde dehydrogenase</fullName>
        </alternativeName>
    </domain>
</protein>
<evidence type="ECO:0000256" key="4">
    <source>
        <dbReference type="ARBA" id="ARBA00009302"/>
    </source>
</evidence>
<dbReference type="GeneID" id="106814311"/>
<keyword evidence="11 16" id="KW-0521">NADP</keyword>
<dbReference type="CDD" id="cd04256">
    <property type="entry name" value="AAK_P5CS_ProBA"/>
    <property type="match status" value="1"/>
</dbReference>
<name>A0ABM1EPH8_PRICU</name>
<dbReference type="InterPro" id="IPR016163">
    <property type="entry name" value="Ald_DH_C"/>
</dbReference>
<comment type="pathway">
    <text evidence="1 16">Amino-acid biosynthesis; L-proline biosynthesis; L-glutamate 5-semialdehyde from L-glutamate: step 2/2.</text>
</comment>
<reference evidence="19" key="1">
    <citation type="submission" date="2025-08" db="UniProtKB">
        <authorList>
            <consortium name="RefSeq"/>
        </authorList>
    </citation>
    <scope>IDENTIFICATION</scope>
</reference>
<evidence type="ECO:0000256" key="11">
    <source>
        <dbReference type="ARBA" id="ARBA00022857"/>
    </source>
</evidence>
<keyword evidence="6 16" id="KW-0641">Proline biosynthesis</keyword>
<dbReference type="Proteomes" id="UP000695022">
    <property type="component" value="Unplaced"/>
</dbReference>
<comment type="similarity">
    <text evidence="3 16">In the C-terminal section; belongs to the gamma-glutamyl phosphate reductase family.</text>
</comment>
<dbReference type="RefSeq" id="XP_014674099.1">
    <property type="nucleotide sequence ID" value="XM_014818613.1"/>
</dbReference>
<evidence type="ECO:0000256" key="16">
    <source>
        <dbReference type="PIRNR" id="PIRNR036429"/>
    </source>
</evidence>
<sequence>MTTMRVYRPGDAFVAETGTGGGGRTFRSSPQTRIAAAFRSELKDCKRIVVKLGSAVITRDDECGLALGRLASIVEQVSQMHNEGKEILMVTSGAVAFGKQHLRHQIMMSMSMRQTLNQSASRLEQSGSSMVDPRACAAVGQSGLMSLYDNMFAQYGVIVSQVSHVCWVTKPDFYNEITRANLQSTMMELMRLKILPIVNANDAVAPPAEPDKDLSGVISVISVKDNDSLAARLAVEMHADLLLLLSDVDGIYTHPPGLDGSRLLHTFNPASDMPSIVFGEKSRVGQGGMESKVKSAAWCLERGTSVVICNGAAKNNILNIVQGKKVGTFFTSNMATAVPVDVQAMNARDGGRKLLALPASERADIVHTIANLLVERKAELLQANKQDIEAARRSGLASPSLARLVLSDSKLQSLSDGLHQIADSSHKNVGRVLKKTKISTGMVLQQETVPIGVLLVIFESRPDCLPQVAALAISSANGLLLKGGKEALHSNRFLHSLVQEALDKYKCKDAVALRNGFNLRRCNTLRDAKCDYPAACNAMETLLIHKNLVKNEFFDHLTDMMRAENVIIHAGPRLARMLKFGPSPARSLRLEYGALECAVEVVGSVDEAIDHVNTYGSSHTETIVTEDEEAAALFTKGVDSACVFHNASTRFADGFRFGLGAEVGISTSRIHARGPVGVEGLLTTKWVLRGSGNAVTDFNDYGLKYTHEAMPLDD</sequence>
<dbReference type="InterPro" id="IPR016161">
    <property type="entry name" value="Ald_DH/histidinol_DH"/>
</dbReference>
<evidence type="ECO:0000256" key="2">
    <source>
        <dbReference type="ARBA" id="ARBA00005185"/>
    </source>
</evidence>
<evidence type="ECO:0000256" key="8">
    <source>
        <dbReference type="ARBA" id="ARBA00022741"/>
    </source>
</evidence>
<dbReference type="InterPro" id="IPR041744">
    <property type="entry name" value="G5K_ProBA"/>
</dbReference>
<dbReference type="InterPro" id="IPR016162">
    <property type="entry name" value="Ald_DH_N"/>
</dbReference>
<dbReference type="InterPro" id="IPR019797">
    <property type="entry name" value="Glutamate_5-kinase_CS"/>
</dbReference>
<accession>A0ABM1EPH8</accession>
<evidence type="ECO:0000256" key="12">
    <source>
        <dbReference type="ARBA" id="ARBA00023002"/>
    </source>
</evidence>
<dbReference type="InterPro" id="IPR036393">
    <property type="entry name" value="AceGlu_kinase-like_sf"/>
</dbReference>
<evidence type="ECO:0000256" key="13">
    <source>
        <dbReference type="ARBA" id="ARBA00023268"/>
    </source>
</evidence>
<evidence type="ECO:0000313" key="19">
    <source>
        <dbReference type="RefSeq" id="XP_014674099.1"/>
    </source>
</evidence>
<evidence type="ECO:0000256" key="10">
    <source>
        <dbReference type="ARBA" id="ARBA00022840"/>
    </source>
</evidence>
<evidence type="ECO:0000259" key="17">
    <source>
        <dbReference type="Pfam" id="PF00696"/>
    </source>
</evidence>
<keyword evidence="12 16" id="KW-0560">Oxidoreductase</keyword>
<comment type="pathway">
    <text evidence="2 16">Amino-acid biosynthesis; L-proline biosynthesis; L-glutamate 5-semialdehyde from L-glutamate: step 1/2.</text>
</comment>
<keyword evidence="9 16" id="KW-0418">Kinase</keyword>
<evidence type="ECO:0000256" key="1">
    <source>
        <dbReference type="ARBA" id="ARBA00004985"/>
    </source>
</evidence>
<dbReference type="PRINTS" id="PR00474">
    <property type="entry name" value="GLU5KINASE"/>
</dbReference>
<keyword evidence="8 16" id="KW-0547">Nucleotide-binding</keyword>
<feature type="domain" description="Aspartate/glutamate/uridylate kinase" evidence="17">
    <location>
        <begin position="46"/>
        <end position="310"/>
    </location>
</feature>
<evidence type="ECO:0000256" key="5">
    <source>
        <dbReference type="ARBA" id="ARBA00022605"/>
    </source>
</evidence>
<evidence type="ECO:0000256" key="14">
    <source>
        <dbReference type="ARBA" id="ARBA00049024"/>
    </source>
</evidence>
<evidence type="ECO:0000256" key="9">
    <source>
        <dbReference type="ARBA" id="ARBA00022777"/>
    </source>
</evidence>
<dbReference type="Pfam" id="PF00696">
    <property type="entry name" value="AA_kinase"/>
    <property type="match status" value="1"/>
</dbReference>
<keyword evidence="18" id="KW-1185">Reference proteome</keyword>
<keyword evidence="10 16" id="KW-0067">ATP-binding</keyword>
<dbReference type="PIRSF" id="PIRSF036429">
    <property type="entry name" value="P5C_syn"/>
    <property type="match status" value="1"/>
</dbReference>
<evidence type="ECO:0000256" key="7">
    <source>
        <dbReference type="ARBA" id="ARBA00022679"/>
    </source>
</evidence>
<dbReference type="Gene3D" id="3.40.1160.10">
    <property type="entry name" value="Acetylglutamate kinase-like"/>
    <property type="match status" value="1"/>
</dbReference>
<dbReference type="InterPro" id="IPR000965">
    <property type="entry name" value="GPR_dom"/>
</dbReference>
<keyword evidence="5 16" id="KW-0028">Amino-acid biosynthesis</keyword>
<dbReference type="Gene3D" id="3.40.309.10">
    <property type="entry name" value="Aldehyde Dehydrogenase, Chain A, domain 2"/>
    <property type="match status" value="1"/>
</dbReference>
<dbReference type="PANTHER" id="PTHR11063:SF8">
    <property type="entry name" value="DELTA-1-PYRROLINE-5-CARBOXYLATE SYNTHASE"/>
    <property type="match status" value="1"/>
</dbReference>
<keyword evidence="13" id="KW-0511">Multifunctional enzyme</keyword>
<evidence type="ECO:0000313" key="18">
    <source>
        <dbReference type="Proteomes" id="UP000695022"/>
    </source>
</evidence>
<evidence type="ECO:0000256" key="3">
    <source>
        <dbReference type="ARBA" id="ARBA00006300"/>
    </source>
</evidence>